<accession>A0A0K2V866</accession>
<dbReference type="AlphaFoldDB" id="A0A0K2V866"/>
<name>A0A0K2V866_LEPSM</name>
<protein>
    <submittedName>
        <fullName evidence="1">Uncharacterized protein</fullName>
    </submittedName>
</protein>
<evidence type="ECO:0000313" key="1">
    <source>
        <dbReference type="EMBL" id="CDW46733.1"/>
    </source>
</evidence>
<sequence>MNRLDNDFSVASRTIKQAMKVELRFFSYTRTLHHLLTGLEEPPEFAFYCSSLYI</sequence>
<proteinExistence type="predicted"/>
<reference evidence="1" key="1">
    <citation type="submission" date="2014-05" db="EMBL/GenBank/DDBJ databases">
        <authorList>
            <person name="Chronopoulou M."/>
        </authorList>
    </citation>
    <scope>NUCLEOTIDE SEQUENCE</scope>
    <source>
        <tissue evidence="1">Whole organism</tissue>
    </source>
</reference>
<dbReference type="EMBL" id="HACA01029372">
    <property type="protein sequence ID" value="CDW46733.1"/>
    <property type="molecule type" value="Transcribed_RNA"/>
</dbReference>
<organism evidence="1">
    <name type="scientific">Lepeophtheirus salmonis</name>
    <name type="common">Salmon louse</name>
    <name type="synonym">Caligus salmonis</name>
    <dbReference type="NCBI Taxonomy" id="72036"/>
    <lineage>
        <taxon>Eukaryota</taxon>
        <taxon>Metazoa</taxon>
        <taxon>Ecdysozoa</taxon>
        <taxon>Arthropoda</taxon>
        <taxon>Crustacea</taxon>
        <taxon>Multicrustacea</taxon>
        <taxon>Hexanauplia</taxon>
        <taxon>Copepoda</taxon>
        <taxon>Siphonostomatoida</taxon>
        <taxon>Caligidae</taxon>
        <taxon>Lepeophtheirus</taxon>
    </lineage>
</organism>